<dbReference type="GO" id="GO:0050909">
    <property type="term" value="P:sensory perception of taste"/>
    <property type="evidence" value="ECO:0007669"/>
    <property type="project" value="InterPro"/>
</dbReference>
<feature type="transmembrane region" description="Helical" evidence="6">
    <location>
        <begin position="87"/>
        <end position="109"/>
    </location>
</feature>
<evidence type="ECO:0000256" key="2">
    <source>
        <dbReference type="ARBA" id="ARBA00022475"/>
    </source>
</evidence>
<dbReference type="STRING" id="30066.A0A1Y9IRV0"/>
<keyword evidence="2 6" id="KW-1003">Cell membrane</keyword>
<organism evidence="7 8">
    <name type="scientific">Anopheles merus</name>
    <name type="common">Mosquito</name>
    <dbReference type="NCBI Taxonomy" id="30066"/>
    <lineage>
        <taxon>Eukaryota</taxon>
        <taxon>Metazoa</taxon>
        <taxon>Ecdysozoa</taxon>
        <taxon>Arthropoda</taxon>
        <taxon>Hexapoda</taxon>
        <taxon>Insecta</taxon>
        <taxon>Pterygota</taxon>
        <taxon>Neoptera</taxon>
        <taxon>Endopterygota</taxon>
        <taxon>Diptera</taxon>
        <taxon>Nematocera</taxon>
        <taxon>Culicoidea</taxon>
        <taxon>Culicidae</taxon>
        <taxon>Anophelinae</taxon>
        <taxon>Anopheles</taxon>
    </lineage>
</organism>
<evidence type="ECO:0000256" key="1">
    <source>
        <dbReference type="ARBA" id="ARBA00004651"/>
    </source>
</evidence>
<keyword evidence="4 6" id="KW-1133">Transmembrane helix</keyword>
<keyword evidence="5 6" id="KW-0472">Membrane</keyword>
<dbReference type="VEuPathDB" id="VectorBase:AMEM21_012403"/>
<dbReference type="VEuPathDB" id="VectorBase:AMEM019205"/>
<dbReference type="Proteomes" id="UP000075903">
    <property type="component" value="Unassembled WGS sequence"/>
</dbReference>
<dbReference type="AlphaFoldDB" id="A0A1Y9IRV0"/>
<name>A0A1Y9IRV0_ANOME</name>
<comment type="similarity">
    <text evidence="6">Belongs to the insect chemoreceptor superfamily. Gustatory receptor (GR) family.</text>
</comment>
<dbReference type="GO" id="GO:0005886">
    <property type="term" value="C:plasma membrane"/>
    <property type="evidence" value="ECO:0007669"/>
    <property type="project" value="UniProtKB-SubCell"/>
</dbReference>
<feature type="transmembrane region" description="Helical" evidence="6">
    <location>
        <begin position="302"/>
        <end position="326"/>
    </location>
</feature>
<dbReference type="EnsemblMetazoa" id="AMEM019205-RA">
    <property type="protein sequence ID" value="AMEM019205-PA"/>
    <property type="gene ID" value="AMEM019205"/>
</dbReference>
<proteinExistence type="inferred from homology"/>
<keyword evidence="6" id="KW-0807">Transducer</keyword>
<evidence type="ECO:0000256" key="3">
    <source>
        <dbReference type="ARBA" id="ARBA00022692"/>
    </source>
</evidence>
<dbReference type="InterPro" id="IPR013604">
    <property type="entry name" value="7TM_chemorcpt"/>
</dbReference>
<evidence type="ECO:0000256" key="5">
    <source>
        <dbReference type="ARBA" id="ARBA00023136"/>
    </source>
</evidence>
<keyword evidence="8" id="KW-1185">Reference proteome</keyword>
<keyword evidence="3 6" id="KW-0812">Transmembrane</keyword>
<evidence type="ECO:0000256" key="6">
    <source>
        <dbReference type="RuleBase" id="RU363108"/>
    </source>
</evidence>
<comment type="caution">
    <text evidence="6">Lacks conserved residue(s) required for the propagation of feature annotation.</text>
</comment>
<evidence type="ECO:0000256" key="4">
    <source>
        <dbReference type="ARBA" id="ARBA00022989"/>
    </source>
</evidence>
<evidence type="ECO:0000313" key="8">
    <source>
        <dbReference type="Proteomes" id="UP000075903"/>
    </source>
</evidence>
<dbReference type="Pfam" id="PF08395">
    <property type="entry name" value="7tm_7"/>
    <property type="match status" value="1"/>
</dbReference>
<protein>
    <recommendedName>
        <fullName evidence="6">Gustatory receptor</fullName>
    </recommendedName>
</protein>
<feature type="transmembrane region" description="Helical" evidence="6">
    <location>
        <begin position="273"/>
        <end position="296"/>
    </location>
</feature>
<evidence type="ECO:0000313" key="7">
    <source>
        <dbReference type="EnsemblMetazoa" id="AMEM019205-PA"/>
    </source>
</evidence>
<feature type="transmembrane region" description="Helical" evidence="6">
    <location>
        <begin position="53"/>
        <end position="75"/>
    </location>
</feature>
<sequence>MGQRISNWFNAEPRHVFDVLKYHELFCSILGINIYQYVGNPANGDARLSTVKVVNFVILNLLLVAVAAVHANIPYDLLNNGSILVTYGIRTLLVGGMFGTCGVIMIYAWNWKSVIRVLQEIHQIDLKFQLMKHPVDFTTHRQHILLGSGLSLFLHQSILLFYNINTTKHIEDQTVSWQMILGQIYFNIVYFSIVCLFFCMSYIMSFRFVHLNQTLKLRFDTSNGDRQGFLLGENSHRGGSLQERIRAVQKIANIYHQLTEITFQLNGQFADVLALNIVVMLMFSVFNIFALLKVYASDDSRTLMFSVFNLCGGLFYSLMFLPIVGLSQMVSKEVRRFAMNNESNGALIRSMMLFSRQIRNRSAIIASRNIVIDWPFIFQVRLIS</sequence>
<feature type="transmembrane region" description="Helical" evidence="6">
    <location>
        <begin position="184"/>
        <end position="209"/>
    </location>
</feature>
<comment type="function">
    <text evidence="6">Gustatory receptor which mediates acceptance or avoidance behavior, depending on its substrates.</text>
</comment>
<keyword evidence="6" id="KW-0675">Receptor</keyword>
<comment type="subcellular location">
    <subcellularLocation>
        <location evidence="1 6">Cell membrane</location>
        <topology evidence="1 6">Multi-pass membrane protein</topology>
    </subcellularLocation>
</comment>
<accession>A0A1Y9IRV0</accession>
<reference evidence="7" key="1">
    <citation type="submission" date="2020-05" db="UniProtKB">
        <authorList>
            <consortium name="EnsemblMetazoa"/>
        </authorList>
    </citation>
    <scope>IDENTIFICATION</scope>
    <source>
        <strain evidence="7">MAF</strain>
    </source>
</reference>
<dbReference type="GO" id="GO:0007165">
    <property type="term" value="P:signal transduction"/>
    <property type="evidence" value="ECO:0007669"/>
    <property type="project" value="UniProtKB-KW"/>
</dbReference>
<feature type="transmembrane region" description="Helical" evidence="6">
    <location>
        <begin position="144"/>
        <end position="164"/>
    </location>
</feature>